<keyword evidence="6" id="KW-0472">Membrane</keyword>
<evidence type="ECO:0000256" key="5">
    <source>
        <dbReference type="RuleBase" id="RU004404"/>
    </source>
</evidence>
<keyword evidence="3 5" id="KW-0378">Hydrolase</keyword>
<dbReference type="GO" id="GO:0008236">
    <property type="term" value="F:serine-type peptidase activity"/>
    <property type="evidence" value="ECO:0007669"/>
    <property type="project" value="UniProtKB-KW"/>
</dbReference>
<evidence type="ECO:0000256" key="6">
    <source>
        <dbReference type="SAM" id="Phobius"/>
    </source>
</evidence>
<feature type="domain" description="PDZ" evidence="7">
    <location>
        <begin position="94"/>
        <end position="161"/>
    </location>
</feature>
<dbReference type="RefSeq" id="WP_084018675.1">
    <property type="nucleotide sequence ID" value="NZ_FWXS01000011.1"/>
</dbReference>
<proteinExistence type="inferred from homology"/>
<dbReference type="SUPFAM" id="SSF50156">
    <property type="entry name" value="PDZ domain-like"/>
    <property type="match status" value="1"/>
</dbReference>
<dbReference type="STRING" id="1434700.SAMN06296427_11120"/>
<dbReference type="EMBL" id="FWXS01000011">
    <property type="protein sequence ID" value="SMC86184.1"/>
    <property type="molecule type" value="Genomic_DNA"/>
</dbReference>
<dbReference type="PANTHER" id="PTHR32060:SF30">
    <property type="entry name" value="CARBOXY-TERMINAL PROCESSING PROTEASE CTPA"/>
    <property type="match status" value="1"/>
</dbReference>
<dbReference type="SUPFAM" id="SSF52096">
    <property type="entry name" value="ClpP/crotonase"/>
    <property type="match status" value="1"/>
</dbReference>
<evidence type="ECO:0000259" key="7">
    <source>
        <dbReference type="PROSITE" id="PS50106"/>
    </source>
</evidence>
<dbReference type="GO" id="GO:0030288">
    <property type="term" value="C:outer membrane-bounded periplasmic space"/>
    <property type="evidence" value="ECO:0007669"/>
    <property type="project" value="TreeGrafter"/>
</dbReference>
<dbReference type="GO" id="GO:0007165">
    <property type="term" value="P:signal transduction"/>
    <property type="evidence" value="ECO:0007669"/>
    <property type="project" value="TreeGrafter"/>
</dbReference>
<evidence type="ECO:0000313" key="8">
    <source>
        <dbReference type="EMBL" id="SMC86184.1"/>
    </source>
</evidence>
<dbReference type="Gene3D" id="2.30.42.10">
    <property type="match status" value="1"/>
</dbReference>
<dbReference type="GO" id="GO:0006508">
    <property type="term" value="P:proteolysis"/>
    <property type="evidence" value="ECO:0007669"/>
    <property type="project" value="UniProtKB-KW"/>
</dbReference>
<dbReference type="AlphaFoldDB" id="A0A1W2CMH7"/>
<dbReference type="Pfam" id="PF22694">
    <property type="entry name" value="CtpB_N-like"/>
    <property type="match status" value="1"/>
</dbReference>
<organism evidence="8 9">
    <name type="scientific">Moheibacter sediminis</name>
    <dbReference type="NCBI Taxonomy" id="1434700"/>
    <lineage>
        <taxon>Bacteria</taxon>
        <taxon>Pseudomonadati</taxon>
        <taxon>Bacteroidota</taxon>
        <taxon>Flavobacteriia</taxon>
        <taxon>Flavobacteriales</taxon>
        <taxon>Weeksellaceae</taxon>
        <taxon>Moheibacter</taxon>
    </lineage>
</organism>
<dbReference type="Proteomes" id="UP000192393">
    <property type="component" value="Unassembled WGS sequence"/>
</dbReference>
<evidence type="ECO:0000256" key="3">
    <source>
        <dbReference type="ARBA" id="ARBA00022801"/>
    </source>
</evidence>
<evidence type="ECO:0000256" key="2">
    <source>
        <dbReference type="ARBA" id="ARBA00022670"/>
    </source>
</evidence>
<accession>A0A1W2CMH7</accession>
<dbReference type="SMART" id="SM00245">
    <property type="entry name" value="TSPc"/>
    <property type="match status" value="1"/>
</dbReference>
<dbReference type="Gene3D" id="3.30.750.44">
    <property type="match status" value="1"/>
</dbReference>
<dbReference type="InterPro" id="IPR055210">
    <property type="entry name" value="CtpA/B_N"/>
</dbReference>
<comment type="similarity">
    <text evidence="1 5">Belongs to the peptidase S41A family.</text>
</comment>
<reference evidence="8 9" key="1">
    <citation type="submission" date="2017-04" db="EMBL/GenBank/DDBJ databases">
        <authorList>
            <person name="Afonso C.L."/>
            <person name="Miller P.J."/>
            <person name="Scott M.A."/>
            <person name="Spackman E."/>
            <person name="Goraichik I."/>
            <person name="Dimitrov K.M."/>
            <person name="Suarez D.L."/>
            <person name="Swayne D.E."/>
        </authorList>
    </citation>
    <scope>NUCLEOTIDE SEQUENCE [LARGE SCALE GENOMIC DNA]</scope>
    <source>
        <strain evidence="8 9">CGMCC 1.12708</strain>
    </source>
</reference>
<keyword evidence="6" id="KW-1133">Transmembrane helix</keyword>
<keyword evidence="2 5" id="KW-0645">Protease</keyword>
<dbReference type="PANTHER" id="PTHR32060">
    <property type="entry name" value="TAIL-SPECIFIC PROTEASE"/>
    <property type="match status" value="1"/>
</dbReference>
<dbReference type="Gene3D" id="3.90.226.10">
    <property type="entry name" value="2-enoyl-CoA Hydratase, Chain A, domain 1"/>
    <property type="match status" value="1"/>
</dbReference>
<dbReference type="InterPro" id="IPR005151">
    <property type="entry name" value="Tail-specific_protease"/>
</dbReference>
<keyword evidence="4 5" id="KW-0720">Serine protease</keyword>
<keyword evidence="6" id="KW-0812">Transmembrane</keyword>
<dbReference type="InterPro" id="IPR029045">
    <property type="entry name" value="ClpP/crotonase-like_dom_sf"/>
</dbReference>
<dbReference type="Pfam" id="PF03572">
    <property type="entry name" value="Peptidase_S41"/>
    <property type="match status" value="1"/>
</dbReference>
<dbReference type="InterPro" id="IPR036034">
    <property type="entry name" value="PDZ_sf"/>
</dbReference>
<dbReference type="InterPro" id="IPR001478">
    <property type="entry name" value="PDZ"/>
</dbReference>
<dbReference type="GO" id="GO:0004175">
    <property type="term" value="F:endopeptidase activity"/>
    <property type="evidence" value="ECO:0007669"/>
    <property type="project" value="TreeGrafter"/>
</dbReference>
<dbReference type="NCBIfam" id="TIGR00225">
    <property type="entry name" value="prc"/>
    <property type="match status" value="1"/>
</dbReference>
<dbReference type="OrthoDB" id="9812068at2"/>
<dbReference type="PROSITE" id="PS50106">
    <property type="entry name" value="PDZ"/>
    <property type="match status" value="1"/>
</dbReference>
<dbReference type="CDD" id="cd07560">
    <property type="entry name" value="Peptidase_S41_CPP"/>
    <property type="match status" value="1"/>
</dbReference>
<keyword evidence="9" id="KW-1185">Reference proteome</keyword>
<evidence type="ECO:0000313" key="9">
    <source>
        <dbReference type="Proteomes" id="UP000192393"/>
    </source>
</evidence>
<feature type="transmembrane region" description="Helical" evidence="6">
    <location>
        <begin position="7"/>
        <end position="25"/>
    </location>
</feature>
<dbReference type="SMART" id="SM00228">
    <property type="entry name" value="PDZ"/>
    <property type="match status" value="1"/>
</dbReference>
<gene>
    <name evidence="8" type="ORF">SAMN06296427_11120</name>
</gene>
<evidence type="ECO:0000256" key="1">
    <source>
        <dbReference type="ARBA" id="ARBA00009179"/>
    </source>
</evidence>
<sequence length="525" mass="59251">MRLFFKIINIFLVVVIIFIAGFMVGKKYDIAVDENDKLVGLEYSDNEQKIRRLVSLIDNQYIENVNTDSLVDKTITQMLSNLDPHTTYLDKKSIQKVTQQMSGSFQGIGVNVKSYNDTIVISRVVAESPNVGKLFPGDRILKIDGIDIMDLKAEQATALLKGGNESEVSLTVLRNKSLVEINAKKGSLPLPSVVSSFMINDEMGYIKLVRFAEQSANEVHAALEKLNKKGMKSLVLDLRGNPGGIMTVAEQIADEFLKEKELIVYTQDKEEKRKYIYATSKGSFEHGKVYVLIDENSASASEIVSGALQEYGRATIIGRRSFGKGLVQREISLGDGTRLRLTVARYYTPSGRSIQRPYDEGNSAYSDEIYRRLQSGELYTKDSIKFNKNLEYKAPSGKIVYGGGGIVPDEFVPIDSSKLGQWIYHSSTRDTEDFIFKKVEENRYNPFWLNENIFLSHYDVTPVYNEFLGIMGIRGRNVNEHDEQTLKDFLKASIADELFGTNALYRAWIPQDSMIQKVFEIENPT</sequence>
<dbReference type="InterPro" id="IPR004447">
    <property type="entry name" value="Peptidase_S41A"/>
</dbReference>
<protein>
    <submittedName>
        <fullName evidence="8">Carboxyl-terminal processing protease</fullName>
    </submittedName>
</protein>
<evidence type="ECO:0000256" key="4">
    <source>
        <dbReference type="ARBA" id="ARBA00022825"/>
    </source>
</evidence>
<dbReference type="Pfam" id="PF00595">
    <property type="entry name" value="PDZ"/>
    <property type="match status" value="1"/>
</dbReference>
<name>A0A1W2CMH7_9FLAO</name>